<name>A0A4P9Y6P7_9FUNG</name>
<protein>
    <submittedName>
        <fullName evidence="2">Uncharacterized protein</fullName>
    </submittedName>
</protein>
<organism evidence="2 3">
    <name type="scientific">Piptocephalis cylindrospora</name>
    <dbReference type="NCBI Taxonomy" id="1907219"/>
    <lineage>
        <taxon>Eukaryota</taxon>
        <taxon>Fungi</taxon>
        <taxon>Fungi incertae sedis</taxon>
        <taxon>Zoopagomycota</taxon>
        <taxon>Zoopagomycotina</taxon>
        <taxon>Zoopagomycetes</taxon>
        <taxon>Zoopagales</taxon>
        <taxon>Piptocephalidaceae</taxon>
        <taxon>Piptocephalis</taxon>
    </lineage>
</organism>
<reference evidence="3" key="1">
    <citation type="journal article" date="2018" name="Nat. Microbiol.">
        <title>Leveraging single-cell genomics to expand the fungal tree of life.</title>
        <authorList>
            <person name="Ahrendt S.R."/>
            <person name="Quandt C.A."/>
            <person name="Ciobanu D."/>
            <person name="Clum A."/>
            <person name="Salamov A."/>
            <person name="Andreopoulos B."/>
            <person name="Cheng J.F."/>
            <person name="Woyke T."/>
            <person name="Pelin A."/>
            <person name="Henrissat B."/>
            <person name="Reynolds N.K."/>
            <person name="Benny G.L."/>
            <person name="Smith M.E."/>
            <person name="James T.Y."/>
            <person name="Grigoriev I.V."/>
        </authorList>
    </citation>
    <scope>NUCLEOTIDE SEQUENCE [LARGE SCALE GENOMIC DNA]</scope>
</reference>
<feature type="compositionally biased region" description="Pro residues" evidence="1">
    <location>
        <begin position="241"/>
        <end position="251"/>
    </location>
</feature>
<feature type="region of interest" description="Disordered" evidence="1">
    <location>
        <begin position="307"/>
        <end position="331"/>
    </location>
</feature>
<gene>
    <name evidence="2" type="ORF">BJ684DRAFT_14946</name>
</gene>
<evidence type="ECO:0000256" key="1">
    <source>
        <dbReference type="SAM" id="MobiDB-lite"/>
    </source>
</evidence>
<feature type="compositionally biased region" description="Basic and acidic residues" evidence="1">
    <location>
        <begin position="35"/>
        <end position="46"/>
    </location>
</feature>
<feature type="region of interest" description="Disordered" evidence="1">
    <location>
        <begin position="1"/>
        <end position="81"/>
    </location>
</feature>
<dbReference type="AlphaFoldDB" id="A0A4P9Y6P7"/>
<sequence>MYNRNRYGGNNHGHEVNFTPQKKEPAWGKALSAGEKGREPREEEGRIGSTGSQRGSMEPTMDGYDRPGDMPYLPFGKDRAGPARGMVESYAREQSPDRKSSWEVERIGGYHQDALGGPPILPNGHEEHPGVNEYRGVYENRNGYSNDPYGHQEPARYGDLGVYPDHSPTYPSHPGDHGPMNPVYGRGHAPLPKPTRNPYALNYQGKAYPPARPSSYSESSYRATAYSEECQDRLIPSSRAPLPPPHTPLPPQSSDEYDPAYPVHLVNPGGRRAHPAPINGGYGPRSNERYPQDPQLTFRSHQYPTVHQRGFQEERRGPGNPHQYPSPTRRC</sequence>
<proteinExistence type="predicted"/>
<keyword evidence="3" id="KW-1185">Reference proteome</keyword>
<dbReference type="EMBL" id="KZ987796">
    <property type="protein sequence ID" value="RKP14737.1"/>
    <property type="molecule type" value="Genomic_DNA"/>
</dbReference>
<dbReference type="Proteomes" id="UP000267251">
    <property type="component" value="Unassembled WGS sequence"/>
</dbReference>
<accession>A0A4P9Y6P7</accession>
<feature type="region of interest" description="Disordered" evidence="1">
    <location>
        <begin position="110"/>
        <end position="293"/>
    </location>
</feature>
<evidence type="ECO:0000313" key="3">
    <source>
        <dbReference type="Proteomes" id="UP000267251"/>
    </source>
</evidence>
<evidence type="ECO:0000313" key="2">
    <source>
        <dbReference type="EMBL" id="RKP14737.1"/>
    </source>
</evidence>